<organism evidence="1">
    <name type="scientific">Aureoumbra lagunensis</name>
    <dbReference type="NCBI Taxonomy" id="44058"/>
    <lineage>
        <taxon>Eukaryota</taxon>
        <taxon>Sar</taxon>
        <taxon>Stramenopiles</taxon>
        <taxon>Ochrophyta</taxon>
        <taxon>Pelagophyceae</taxon>
        <taxon>Pelagomonadales</taxon>
        <taxon>Aureoumbra</taxon>
    </lineage>
</organism>
<protein>
    <submittedName>
        <fullName evidence="1">Uncharacterized protein</fullName>
    </submittedName>
</protein>
<reference evidence="1" key="1">
    <citation type="submission" date="2021-01" db="EMBL/GenBank/DDBJ databases">
        <authorList>
            <person name="Corre E."/>
            <person name="Pelletier E."/>
            <person name="Niang G."/>
            <person name="Scheremetjew M."/>
            <person name="Finn R."/>
            <person name="Kale V."/>
            <person name="Holt S."/>
            <person name="Cochrane G."/>
            <person name="Meng A."/>
            <person name="Brown T."/>
            <person name="Cohen L."/>
        </authorList>
    </citation>
    <scope>NUCLEOTIDE SEQUENCE</scope>
    <source>
        <strain evidence="1">CCMP1510</strain>
    </source>
</reference>
<dbReference type="EMBL" id="HBIJ01010104">
    <property type="protein sequence ID" value="CAE0366274.1"/>
    <property type="molecule type" value="Transcribed_RNA"/>
</dbReference>
<evidence type="ECO:0000313" key="1">
    <source>
        <dbReference type="EMBL" id="CAE0366274.1"/>
    </source>
</evidence>
<gene>
    <name evidence="1" type="ORF">ALAG00032_LOCUS7018</name>
</gene>
<proteinExistence type="predicted"/>
<sequence>MMLLHRVFWSRCNCNVRRSFPSFSSSAVCLDVDVTELVGVDLEVRAIGTQEEALLLPSYSCHHLNVGYEDNKITVRPRKETNVDKIAILVPRRLADVRFCASGNVNLSGKLEVSKNVYVNSRDDSIFTDILRGSALNLLAKKRIESSNLLEGQHVDLQAKDICLNGKLHATNCFATTEHDFFLKSAYCSRLSLDVGQSTIQTLHGILQAHTHGHMEITSLTGSAHIEAESITISFDSTIENSKLRAQSNVYLRTSAEDFINFYLQAPHLNSPTELIIDQQAPITNTDQFIRGRLFSQDKPETKPTTGAGKINAAAKRAQRWGISLPIKNEIQEHFAHIEVFSLHGTITLASPLSWVDRIRHNFGVEPLCQQQDERNS</sequence>
<dbReference type="AlphaFoldDB" id="A0A7S3JVF7"/>
<name>A0A7S3JVF7_9STRA</name>
<accession>A0A7S3JVF7</accession>